<accession>A0A1M7CN32</accession>
<dbReference type="SUPFAM" id="SSF53659">
    <property type="entry name" value="Isocitrate/Isopropylmalate dehydrogenase-like"/>
    <property type="match status" value="1"/>
</dbReference>
<gene>
    <name evidence="4" type="primary">pdxA</name>
    <name evidence="4" type="ORF">GCM10010984_28370</name>
    <name evidence="5" type="ORF">SAMN05443634_11457</name>
</gene>
<reference evidence="6" key="3">
    <citation type="submission" date="2016-11" db="EMBL/GenBank/DDBJ databases">
        <authorList>
            <person name="Varghese N."/>
            <person name="Submissions S."/>
        </authorList>
    </citation>
    <scope>NUCLEOTIDE SEQUENCE [LARGE SCALE GENOMIC DNA]</scope>
    <source>
        <strain evidence="6">DSM 27989</strain>
    </source>
</reference>
<evidence type="ECO:0000256" key="2">
    <source>
        <dbReference type="ARBA" id="ARBA00023002"/>
    </source>
</evidence>
<dbReference type="OrthoDB" id="9801783at2"/>
<evidence type="ECO:0000256" key="3">
    <source>
        <dbReference type="ARBA" id="ARBA00023027"/>
    </source>
</evidence>
<reference evidence="5" key="2">
    <citation type="submission" date="2016-11" db="EMBL/GenBank/DDBJ databases">
        <authorList>
            <person name="Jaros S."/>
            <person name="Januszkiewicz K."/>
            <person name="Wedrychowicz H."/>
        </authorList>
    </citation>
    <scope>NUCLEOTIDE SEQUENCE [LARGE SCALE GENOMIC DNA]</scope>
    <source>
        <strain evidence="5">DSM 27989</strain>
    </source>
</reference>
<dbReference type="PANTHER" id="PTHR30004">
    <property type="entry name" value="4-HYDROXYTHREONINE-4-PHOSPHATE DEHYDROGENASE"/>
    <property type="match status" value="1"/>
</dbReference>
<organism evidence="5 6">
    <name type="scientific">Chishuiella changwenlii</name>
    <dbReference type="NCBI Taxonomy" id="1434701"/>
    <lineage>
        <taxon>Bacteria</taxon>
        <taxon>Pseudomonadati</taxon>
        <taxon>Bacteroidota</taxon>
        <taxon>Flavobacteriia</taxon>
        <taxon>Flavobacteriales</taxon>
        <taxon>Weeksellaceae</taxon>
        <taxon>Chishuiella</taxon>
    </lineage>
</organism>
<dbReference type="NCBIfam" id="TIGR00557">
    <property type="entry name" value="pdxA"/>
    <property type="match status" value="1"/>
</dbReference>
<dbReference type="Proteomes" id="UP000184120">
    <property type="component" value="Unassembled WGS sequence"/>
</dbReference>
<protein>
    <submittedName>
        <fullName evidence="5">4-hydroxythreonine-4-phosphate dehydrogenase</fullName>
    </submittedName>
</protein>
<reference evidence="7" key="4">
    <citation type="journal article" date="2019" name="Int. J. Syst. Evol. Microbiol.">
        <title>The Global Catalogue of Microorganisms (GCM) 10K type strain sequencing project: providing services to taxonomists for standard genome sequencing and annotation.</title>
        <authorList>
            <consortium name="The Broad Institute Genomics Platform"/>
            <consortium name="The Broad Institute Genome Sequencing Center for Infectious Disease"/>
            <person name="Wu L."/>
            <person name="Ma J."/>
        </authorList>
    </citation>
    <scope>NUCLEOTIDE SEQUENCE [LARGE SCALE GENOMIC DNA]</scope>
    <source>
        <strain evidence="7">CGMCC 1.12707</strain>
    </source>
</reference>
<dbReference type="GO" id="GO:0051287">
    <property type="term" value="F:NAD binding"/>
    <property type="evidence" value="ECO:0007669"/>
    <property type="project" value="InterPro"/>
</dbReference>
<reference evidence="4" key="5">
    <citation type="submission" date="2024-05" db="EMBL/GenBank/DDBJ databases">
        <authorList>
            <person name="Sun Q."/>
            <person name="Zhou Y."/>
        </authorList>
    </citation>
    <scope>NUCLEOTIDE SEQUENCE</scope>
    <source>
        <strain evidence="4">CGMCC 1.12707</strain>
    </source>
</reference>
<evidence type="ECO:0000313" key="7">
    <source>
        <dbReference type="Proteomes" id="UP000650994"/>
    </source>
</evidence>
<sequence>MSEKDRKIRVAISIGDYNGVGIEVILKTLHEKEITEFFTPVIFGSTKLLSFQKDRLKLDRINFQGIHDASQIVDGKINVVNLWKDQIDVHFGKVTKEAGEHAYQSLKAAAESVSNGFTDVLVTAPINKDNIQSEEFNFPGHTEFLGKVWEGKPLMFLVSEKLRVGLVTQHIPVSEISKNINPKSVYSKIQQIHKSLVEDYAISKPKIAVLGLNPHAGDNGLLGSEEKEIISPVIERCINEDKLIFGPYPADSFFNSSNLNNFDGVLAMYHDQGLVAFKTISFDEGVNYTAGLKYVRTSPDHGVAYDIAGKGIANEESFKEAIFAAIELFKNREEYKELTQNVLQHIPLKLEKGDNRE</sequence>
<dbReference type="GO" id="GO:0046872">
    <property type="term" value="F:metal ion binding"/>
    <property type="evidence" value="ECO:0007669"/>
    <property type="project" value="UniProtKB-KW"/>
</dbReference>
<dbReference type="Pfam" id="PF04166">
    <property type="entry name" value="PdxA"/>
    <property type="match status" value="1"/>
</dbReference>
<keyword evidence="7" id="KW-1185">Reference proteome</keyword>
<dbReference type="EMBL" id="BMFL01000023">
    <property type="protein sequence ID" value="GGF09560.1"/>
    <property type="molecule type" value="Genomic_DNA"/>
</dbReference>
<keyword evidence="2" id="KW-0560">Oxidoreductase</keyword>
<keyword evidence="3" id="KW-0520">NAD</keyword>
<keyword evidence="1" id="KW-0479">Metal-binding</keyword>
<name>A0A1M7CN32_9FLAO</name>
<dbReference type="STRING" id="1434701.SAMN05443634_11457"/>
<evidence type="ECO:0000313" key="6">
    <source>
        <dbReference type="Proteomes" id="UP000184120"/>
    </source>
</evidence>
<dbReference type="Proteomes" id="UP000650994">
    <property type="component" value="Unassembled WGS sequence"/>
</dbReference>
<proteinExistence type="predicted"/>
<dbReference type="PANTHER" id="PTHR30004:SF6">
    <property type="entry name" value="D-THREONATE 4-PHOSPHATE DEHYDROGENASE"/>
    <property type="match status" value="1"/>
</dbReference>
<evidence type="ECO:0000313" key="4">
    <source>
        <dbReference type="EMBL" id="GGF09560.1"/>
    </source>
</evidence>
<dbReference type="Gene3D" id="3.40.718.10">
    <property type="entry name" value="Isopropylmalate Dehydrogenase"/>
    <property type="match status" value="1"/>
</dbReference>
<dbReference type="AlphaFoldDB" id="A0A1M7CN32"/>
<evidence type="ECO:0000256" key="1">
    <source>
        <dbReference type="ARBA" id="ARBA00022723"/>
    </source>
</evidence>
<dbReference type="RefSeq" id="WP_072933979.1">
    <property type="nucleotide sequence ID" value="NZ_BMFL01000023.1"/>
</dbReference>
<dbReference type="GO" id="GO:0016491">
    <property type="term" value="F:oxidoreductase activity"/>
    <property type="evidence" value="ECO:0007669"/>
    <property type="project" value="UniProtKB-KW"/>
</dbReference>
<dbReference type="EMBL" id="FRBH01000014">
    <property type="protein sequence ID" value="SHL68671.1"/>
    <property type="molecule type" value="Genomic_DNA"/>
</dbReference>
<evidence type="ECO:0000313" key="5">
    <source>
        <dbReference type="EMBL" id="SHL68671.1"/>
    </source>
</evidence>
<dbReference type="InterPro" id="IPR005255">
    <property type="entry name" value="PdxA_fam"/>
</dbReference>
<reference evidence="4" key="1">
    <citation type="journal article" date="2014" name="Int. J. Syst. Evol. Microbiol.">
        <title>Complete genome of a new Firmicutes species belonging to the dominant human colonic microbiota ('Ruminococcus bicirculans') reveals two chromosomes and a selective capacity to utilize plant glucans.</title>
        <authorList>
            <consortium name="NISC Comparative Sequencing Program"/>
            <person name="Wegmann U."/>
            <person name="Louis P."/>
            <person name="Goesmann A."/>
            <person name="Henrissat B."/>
            <person name="Duncan S.H."/>
            <person name="Flint H.J."/>
        </authorList>
    </citation>
    <scope>NUCLEOTIDE SEQUENCE</scope>
    <source>
        <strain evidence="4">CGMCC 1.12707</strain>
    </source>
</reference>